<evidence type="ECO:0000313" key="8">
    <source>
        <dbReference type="Proteomes" id="UP000050326"/>
    </source>
</evidence>
<gene>
    <name evidence="7" type="primary">braC_2</name>
    <name evidence="7" type="ORF">OXPF_22360</name>
</gene>
<proteinExistence type="inferred from homology"/>
<feature type="signal peptide" evidence="5">
    <location>
        <begin position="1"/>
        <end position="23"/>
    </location>
</feature>
<dbReference type="Gene3D" id="3.40.50.2300">
    <property type="match status" value="2"/>
</dbReference>
<comment type="caution">
    <text evidence="7">The sequence shown here is derived from an EMBL/GenBank/DDBJ whole genome shotgun (WGS) entry which is preliminary data.</text>
</comment>
<dbReference type="STRING" id="36849.OXPF_22360"/>
<protein>
    <submittedName>
        <fullName evidence="7">Leucine-, isoleucine-, valine-, threonine-, and alanine-binding protein</fullName>
    </submittedName>
</protein>
<dbReference type="SUPFAM" id="SSF53822">
    <property type="entry name" value="Periplasmic binding protein-like I"/>
    <property type="match status" value="1"/>
</dbReference>
<evidence type="ECO:0000256" key="2">
    <source>
        <dbReference type="ARBA" id="ARBA00022448"/>
    </source>
</evidence>
<keyword evidence="4" id="KW-0029">Amino-acid transport</keyword>
<dbReference type="GO" id="GO:0006865">
    <property type="term" value="P:amino acid transport"/>
    <property type="evidence" value="ECO:0007669"/>
    <property type="project" value="UniProtKB-KW"/>
</dbReference>
<name>A0A0P8W5U9_9CLOT</name>
<evidence type="ECO:0000313" key="7">
    <source>
        <dbReference type="EMBL" id="KPU44070.1"/>
    </source>
</evidence>
<evidence type="ECO:0000256" key="5">
    <source>
        <dbReference type="SAM" id="SignalP"/>
    </source>
</evidence>
<dbReference type="RefSeq" id="WP_054875270.1">
    <property type="nucleotide sequence ID" value="NZ_LKET01000032.1"/>
</dbReference>
<dbReference type="EMBL" id="LKET01000032">
    <property type="protein sequence ID" value="KPU44070.1"/>
    <property type="molecule type" value="Genomic_DNA"/>
</dbReference>
<comment type="similarity">
    <text evidence="1">Belongs to the leucine-binding protein family.</text>
</comment>
<organism evidence="7 8">
    <name type="scientific">Oxobacter pfennigii</name>
    <dbReference type="NCBI Taxonomy" id="36849"/>
    <lineage>
        <taxon>Bacteria</taxon>
        <taxon>Bacillati</taxon>
        <taxon>Bacillota</taxon>
        <taxon>Clostridia</taxon>
        <taxon>Eubacteriales</taxon>
        <taxon>Clostridiaceae</taxon>
        <taxon>Oxobacter</taxon>
    </lineage>
</organism>
<reference evidence="7 8" key="1">
    <citation type="submission" date="2015-09" db="EMBL/GenBank/DDBJ databases">
        <title>Genome sequence of Oxobacter pfennigii DSM 3222.</title>
        <authorList>
            <person name="Poehlein A."/>
            <person name="Bengelsdorf F.R."/>
            <person name="Schiel-Bengelsdorf B."/>
            <person name="Duerre P."/>
            <person name="Daniel R."/>
        </authorList>
    </citation>
    <scope>NUCLEOTIDE SEQUENCE [LARGE SCALE GENOMIC DNA]</scope>
    <source>
        <strain evidence="7 8">DSM 3222</strain>
    </source>
</reference>
<keyword evidence="2" id="KW-0813">Transport</keyword>
<keyword evidence="8" id="KW-1185">Reference proteome</keyword>
<evidence type="ECO:0000256" key="3">
    <source>
        <dbReference type="ARBA" id="ARBA00022729"/>
    </source>
</evidence>
<dbReference type="InterPro" id="IPR028081">
    <property type="entry name" value="Leu-bd"/>
</dbReference>
<dbReference type="PATRIC" id="fig|36849.3.peg.2357"/>
<dbReference type="PANTHER" id="PTHR30483:SF6">
    <property type="entry name" value="PERIPLASMIC BINDING PROTEIN OF ABC TRANSPORTER FOR NATURAL AMINO ACIDS"/>
    <property type="match status" value="1"/>
</dbReference>
<dbReference type="Pfam" id="PF13458">
    <property type="entry name" value="Peripla_BP_6"/>
    <property type="match status" value="1"/>
</dbReference>
<evidence type="ECO:0000256" key="4">
    <source>
        <dbReference type="ARBA" id="ARBA00022970"/>
    </source>
</evidence>
<dbReference type="InterPro" id="IPR051010">
    <property type="entry name" value="BCAA_transport"/>
</dbReference>
<dbReference type="InterPro" id="IPR000709">
    <property type="entry name" value="Leu_Ile_Val-bd"/>
</dbReference>
<accession>A0A0P8W5U9</accession>
<dbReference type="PRINTS" id="PR00337">
    <property type="entry name" value="LEUILEVALBP"/>
</dbReference>
<dbReference type="OrthoDB" id="9783240at2"/>
<evidence type="ECO:0000259" key="6">
    <source>
        <dbReference type="Pfam" id="PF13458"/>
    </source>
</evidence>
<dbReference type="InterPro" id="IPR028082">
    <property type="entry name" value="Peripla_BP_I"/>
</dbReference>
<keyword evidence="3 5" id="KW-0732">Signal</keyword>
<sequence>MRKKSSILLSFMLVLALVLTACSGQGGSNNNNPTTAPTGGASAGLGAEVKIGAVLPMTGDVATFGKSSKQGLDLLIEQYNANGGINGSKIVLVVEDDENKPESGVAALQKLINNDKVVGVVGSVASKVTLAMAPVATQSKVPMVSSSSTNPGVTALAGNEYAFRACFIDPFQGTVIAKFASETLKAKTAAVLYDVANDYTVGLAEFFTAAFEAAGGKVVSSQSYNTGDTDFNAQLTTIKPLNPDVLILTDYYQTVGLIAKQARNLGITGTFLGGDGWDSPDLVTIAGDSIEGGYFSNHYSSEDTSPEVTQFLNDYKAKYNETPDALAALAYDAGKMLLEAIKKANSTDGAAIVEALKATDMTSVTGTIKLDENRNPVKPAVMIQIKDGKQAFASKVNP</sequence>
<feature type="chain" id="PRO_5039498147" evidence="5">
    <location>
        <begin position="24"/>
        <end position="398"/>
    </location>
</feature>
<feature type="domain" description="Leucine-binding protein" evidence="6">
    <location>
        <begin position="48"/>
        <end position="388"/>
    </location>
</feature>
<dbReference type="AlphaFoldDB" id="A0A0P8W5U9"/>
<dbReference type="Proteomes" id="UP000050326">
    <property type="component" value="Unassembled WGS sequence"/>
</dbReference>
<dbReference type="PROSITE" id="PS51257">
    <property type="entry name" value="PROKAR_LIPOPROTEIN"/>
    <property type="match status" value="1"/>
</dbReference>
<evidence type="ECO:0000256" key="1">
    <source>
        <dbReference type="ARBA" id="ARBA00010062"/>
    </source>
</evidence>
<dbReference type="PANTHER" id="PTHR30483">
    <property type="entry name" value="LEUCINE-SPECIFIC-BINDING PROTEIN"/>
    <property type="match status" value="1"/>
</dbReference>
<dbReference type="CDD" id="cd06347">
    <property type="entry name" value="PBP1_ABC_LivK_ligand_binding-like"/>
    <property type="match status" value="1"/>
</dbReference>